<dbReference type="Gene3D" id="6.10.140.1840">
    <property type="match status" value="1"/>
</dbReference>
<evidence type="ECO:0000313" key="1">
    <source>
        <dbReference type="EMBL" id="RKT45870.1"/>
    </source>
</evidence>
<gene>
    <name evidence="1" type="ORF">BDD21_3354</name>
</gene>
<name>A0A495VAU5_9GAMM</name>
<comment type="caution">
    <text evidence="1">The sequence shown here is derived from an EMBL/GenBank/DDBJ whole genome shotgun (WGS) entry which is preliminary data.</text>
</comment>
<dbReference type="AlphaFoldDB" id="A0A495VAU5"/>
<evidence type="ECO:0000313" key="2">
    <source>
        <dbReference type="Proteomes" id="UP000274556"/>
    </source>
</evidence>
<accession>A0A495VAU5</accession>
<proteinExistence type="predicted"/>
<dbReference type="OrthoDB" id="5877525at2"/>
<dbReference type="RefSeq" id="WP_147431118.1">
    <property type="nucleotide sequence ID" value="NZ_RBXL01000001.1"/>
</dbReference>
<dbReference type="InterPro" id="IPR053747">
    <property type="entry name" value="Fluoresc_Recovery_Reg"/>
</dbReference>
<protein>
    <submittedName>
        <fullName evidence="1">Uncharacterized protein</fullName>
    </submittedName>
</protein>
<keyword evidence="2" id="KW-1185">Reference proteome</keyword>
<dbReference type="Proteomes" id="UP000274556">
    <property type="component" value="Unassembled WGS sequence"/>
</dbReference>
<dbReference type="EMBL" id="RBXL01000001">
    <property type="protein sequence ID" value="RKT45870.1"/>
    <property type="molecule type" value="Genomic_DNA"/>
</dbReference>
<sequence>MKTIREADWKVFKQVRENALQRFCQQVLDDIDAINRDAELTAHERYLKIYELIHARDRKLVATFDGLSRSDATFRLMLIRTLGLVSEEDLARFSPEVQQHSVPLDL</sequence>
<reference evidence="1 2" key="1">
    <citation type="submission" date="2018-10" db="EMBL/GenBank/DDBJ databases">
        <title>Genomic Encyclopedia of Archaeal and Bacterial Type Strains, Phase II (KMG-II): from individual species to whole genera.</title>
        <authorList>
            <person name="Goeker M."/>
        </authorList>
    </citation>
    <scope>NUCLEOTIDE SEQUENCE [LARGE SCALE GENOMIC DNA]</scope>
    <source>
        <strain evidence="1 2">DSM 235</strain>
    </source>
</reference>
<organism evidence="1 2">
    <name type="scientific">Thiocapsa rosea</name>
    <dbReference type="NCBI Taxonomy" id="69360"/>
    <lineage>
        <taxon>Bacteria</taxon>
        <taxon>Pseudomonadati</taxon>
        <taxon>Pseudomonadota</taxon>
        <taxon>Gammaproteobacteria</taxon>
        <taxon>Chromatiales</taxon>
        <taxon>Chromatiaceae</taxon>
        <taxon>Thiocapsa</taxon>
    </lineage>
</organism>